<evidence type="ECO:0000256" key="1">
    <source>
        <dbReference type="ARBA" id="ARBA00001946"/>
    </source>
</evidence>
<dbReference type="SMART" id="SM00483">
    <property type="entry name" value="POLXc"/>
    <property type="match status" value="1"/>
</dbReference>
<dbReference type="InterPro" id="IPR003583">
    <property type="entry name" value="Hlx-hairpin-Hlx_DNA-bd_motif"/>
</dbReference>
<dbReference type="Gene3D" id="1.10.150.20">
    <property type="entry name" value="5' to 3' exonuclease, C-terminal subdomain"/>
    <property type="match status" value="1"/>
</dbReference>
<dbReference type="InterPro" id="IPR037160">
    <property type="entry name" value="DNA_Pol_thumb_sf"/>
</dbReference>
<dbReference type="SMART" id="SM00481">
    <property type="entry name" value="POLIIIAc"/>
    <property type="match status" value="1"/>
</dbReference>
<dbReference type="RefSeq" id="WP_124869527.1">
    <property type="nucleotide sequence ID" value="NZ_RQJO01000007.1"/>
</dbReference>
<dbReference type="PIRSF" id="PIRSF005047">
    <property type="entry name" value="UCP005047_YshC"/>
    <property type="match status" value="1"/>
</dbReference>
<keyword evidence="2" id="KW-0237">DNA synthesis</keyword>
<keyword evidence="8" id="KW-1185">Reference proteome</keyword>
<accession>A0A3P1C120</accession>
<protein>
    <submittedName>
        <fullName evidence="7">DNA polymerase/3'-5' exonuclease PolX</fullName>
    </submittedName>
</protein>
<dbReference type="Pfam" id="PF14716">
    <property type="entry name" value="HHH_8"/>
    <property type="match status" value="1"/>
</dbReference>
<dbReference type="InterPro" id="IPR050243">
    <property type="entry name" value="PHP_phosphatase"/>
</dbReference>
<dbReference type="InterPro" id="IPR027421">
    <property type="entry name" value="DNA_pol_lamdba_lyase_dom_sf"/>
</dbReference>
<dbReference type="SUPFAM" id="SSF81301">
    <property type="entry name" value="Nucleotidyltransferase"/>
    <property type="match status" value="1"/>
</dbReference>
<dbReference type="Pfam" id="PF14520">
    <property type="entry name" value="HHH_5"/>
    <property type="match status" value="1"/>
</dbReference>
<evidence type="ECO:0000256" key="2">
    <source>
        <dbReference type="ARBA" id="ARBA00022634"/>
    </source>
</evidence>
<evidence type="ECO:0000256" key="3">
    <source>
        <dbReference type="ARBA" id="ARBA00022705"/>
    </source>
</evidence>
<dbReference type="InterPro" id="IPR043519">
    <property type="entry name" value="NT_sf"/>
</dbReference>
<keyword evidence="7" id="KW-0269">Exonuclease</keyword>
<dbReference type="GO" id="GO:0003887">
    <property type="term" value="F:DNA-directed DNA polymerase activity"/>
    <property type="evidence" value="ECO:0007669"/>
    <property type="project" value="InterPro"/>
</dbReference>
<dbReference type="InterPro" id="IPR002054">
    <property type="entry name" value="DNA-dir_DNA_pol_X"/>
</dbReference>
<evidence type="ECO:0000313" key="8">
    <source>
        <dbReference type="Proteomes" id="UP000271925"/>
    </source>
</evidence>
<dbReference type="AlphaFoldDB" id="A0A3P1C120"/>
<sequence>MSNTEIIDMLELTAKLMELHDVDAFKIRAFQSAAFNLDKTSEDLTKLSFPELIKLPGVGKSVAGKILQIIETGRLQDLDDLLAQTPEGVLEMFRIKGIGAKKIRVIWRDYGIDTLQDLRLACESGEVAKIKGFGEKTQQAILESLAFLENQSGKLRMDKADALAHMLLDVFEKEFSRVEITGQIRRKIEEVDTVQFIVSTADPIAAFEFLNSLSYLEQNEIESTPFTWRGQASGYEVLIEIITVSSDQFESQLFIHSAAEKHLQVTGASGWTLLQTSRTFPTETEEAVYERSGLPFIVPEMREGGFEFDWAQKHSVSDLVTWDALRGILHNHSTYSDGKHTLEQMANYCRELGFAYFGIADHSQTAVYAKGLEPYRIQQQHEEIDRLNAQFGGSFKILKGIESDILSDGALDYSDDILASFDYVVASVHQNLTMSSEKATARLINAIQNPYTTILGHPTGRLLLARAGYPIDYKAVIDACAENGVVIEINASPWRLDLDWRWIQYAVSQGVKLSINPDAHEMAGFHDMHYGVAVARKGGLTKNMTFNALTLPEMEAYLRKRQPRS</sequence>
<dbReference type="SUPFAM" id="SSF47802">
    <property type="entry name" value="DNA polymerase beta, N-terminal domain-like"/>
    <property type="match status" value="1"/>
</dbReference>
<dbReference type="InterPro" id="IPR016195">
    <property type="entry name" value="Pol/histidinol_Pase-like"/>
</dbReference>
<dbReference type="SMART" id="SM00278">
    <property type="entry name" value="HhH1"/>
    <property type="match status" value="2"/>
</dbReference>
<dbReference type="Pfam" id="PF02811">
    <property type="entry name" value="PHP"/>
    <property type="match status" value="1"/>
</dbReference>
<keyword evidence="3" id="KW-0235">DNA replication</keyword>
<dbReference type="InterPro" id="IPR047967">
    <property type="entry name" value="PolX_PHP"/>
</dbReference>
<dbReference type="InterPro" id="IPR010996">
    <property type="entry name" value="HHH_MUS81"/>
</dbReference>
<feature type="domain" description="Helix-hairpin-helix DNA-binding motif class 1" evidence="4">
    <location>
        <begin position="125"/>
        <end position="144"/>
    </location>
</feature>
<dbReference type="GO" id="GO:0004527">
    <property type="term" value="F:exonuclease activity"/>
    <property type="evidence" value="ECO:0007669"/>
    <property type="project" value="UniProtKB-KW"/>
</dbReference>
<feature type="domain" description="Helix-hairpin-helix DNA-binding motif class 1" evidence="4">
    <location>
        <begin position="50"/>
        <end position="69"/>
    </location>
</feature>
<dbReference type="GO" id="GO:0003677">
    <property type="term" value="F:DNA binding"/>
    <property type="evidence" value="ECO:0007669"/>
    <property type="project" value="InterPro"/>
</dbReference>
<dbReference type="FunFam" id="3.20.20.140:FF:000047">
    <property type="entry name" value="PHP domain-containing protein"/>
    <property type="match status" value="1"/>
</dbReference>
<feature type="domain" description="DNA-directed DNA polymerase X" evidence="6">
    <location>
        <begin position="1"/>
        <end position="303"/>
    </location>
</feature>
<comment type="cofactor">
    <cofactor evidence="1">
        <name>Mg(2+)</name>
        <dbReference type="ChEBI" id="CHEBI:18420"/>
    </cofactor>
</comment>
<gene>
    <name evidence="7" type="ORF">EHT25_01395</name>
</gene>
<dbReference type="Gene3D" id="3.30.210.10">
    <property type="entry name" value="DNA polymerase, thumb domain"/>
    <property type="match status" value="1"/>
</dbReference>
<dbReference type="GO" id="GO:0042578">
    <property type="term" value="F:phosphoric ester hydrolase activity"/>
    <property type="evidence" value="ECO:0007669"/>
    <property type="project" value="TreeGrafter"/>
</dbReference>
<organism evidence="7 8">
    <name type="scientific">Larkinella rosea</name>
    <dbReference type="NCBI Taxonomy" id="2025312"/>
    <lineage>
        <taxon>Bacteria</taxon>
        <taxon>Pseudomonadati</taxon>
        <taxon>Bacteroidota</taxon>
        <taxon>Cytophagia</taxon>
        <taxon>Cytophagales</taxon>
        <taxon>Spirosomataceae</taxon>
        <taxon>Larkinella</taxon>
    </lineage>
</organism>
<dbReference type="SUPFAM" id="SSF89550">
    <property type="entry name" value="PHP domain-like"/>
    <property type="match status" value="1"/>
</dbReference>
<dbReference type="InterPro" id="IPR004013">
    <property type="entry name" value="PHP_dom"/>
</dbReference>
<dbReference type="Gene3D" id="3.20.20.140">
    <property type="entry name" value="Metal-dependent hydrolases"/>
    <property type="match status" value="1"/>
</dbReference>
<evidence type="ECO:0000313" key="7">
    <source>
        <dbReference type="EMBL" id="RRB06484.1"/>
    </source>
</evidence>
<dbReference type="InterPro" id="IPR003141">
    <property type="entry name" value="Pol/His_phosphatase_N"/>
</dbReference>
<feature type="domain" description="Polymerase/histidinol phosphatase N-terminal" evidence="5">
    <location>
        <begin position="327"/>
        <end position="407"/>
    </location>
</feature>
<keyword evidence="7" id="KW-0378">Hydrolase</keyword>
<evidence type="ECO:0000259" key="6">
    <source>
        <dbReference type="SMART" id="SM00483"/>
    </source>
</evidence>
<dbReference type="OrthoDB" id="9808747at2"/>
<dbReference type="GO" id="GO:0006281">
    <property type="term" value="P:DNA repair"/>
    <property type="evidence" value="ECO:0007669"/>
    <property type="project" value="InterPro"/>
</dbReference>
<comment type="caution">
    <text evidence="7">The sequence shown here is derived from an EMBL/GenBank/DDBJ whole genome shotgun (WGS) entry which is preliminary data.</text>
</comment>
<dbReference type="Gene3D" id="1.10.150.110">
    <property type="entry name" value="DNA polymerase beta, N-terminal domain-like"/>
    <property type="match status" value="1"/>
</dbReference>
<proteinExistence type="predicted"/>
<dbReference type="PANTHER" id="PTHR36928:SF1">
    <property type="entry name" value="PHOSPHATASE YCDX-RELATED"/>
    <property type="match status" value="1"/>
</dbReference>
<evidence type="ECO:0000259" key="4">
    <source>
        <dbReference type="SMART" id="SM00278"/>
    </source>
</evidence>
<keyword evidence="7" id="KW-0540">Nuclease</keyword>
<dbReference type="Proteomes" id="UP000271925">
    <property type="component" value="Unassembled WGS sequence"/>
</dbReference>
<name>A0A3P1C120_9BACT</name>
<dbReference type="GO" id="GO:0005829">
    <property type="term" value="C:cytosol"/>
    <property type="evidence" value="ECO:0007669"/>
    <property type="project" value="TreeGrafter"/>
</dbReference>
<dbReference type="CDD" id="cd07436">
    <property type="entry name" value="PHP_PolX"/>
    <property type="match status" value="1"/>
</dbReference>
<dbReference type="GO" id="GO:0008270">
    <property type="term" value="F:zinc ion binding"/>
    <property type="evidence" value="ECO:0007669"/>
    <property type="project" value="TreeGrafter"/>
</dbReference>
<evidence type="ECO:0000259" key="5">
    <source>
        <dbReference type="SMART" id="SM00481"/>
    </source>
</evidence>
<dbReference type="PANTHER" id="PTHR36928">
    <property type="entry name" value="PHOSPHATASE YCDX-RELATED"/>
    <property type="match status" value="1"/>
</dbReference>
<dbReference type="InterPro" id="IPR022311">
    <property type="entry name" value="PolX-like"/>
</dbReference>
<dbReference type="EMBL" id="RQJO01000007">
    <property type="protein sequence ID" value="RRB06484.1"/>
    <property type="molecule type" value="Genomic_DNA"/>
</dbReference>
<reference evidence="7 8" key="1">
    <citation type="submission" date="2018-11" db="EMBL/GenBank/DDBJ databases">
        <authorList>
            <person name="Zhou Z."/>
            <person name="Wang G."/>
        </authorList>
    </citation>
    <scope>NUCLEOTIDE SEQUENCE [LARGE SCALE GENOMIC DNA]</scope>
    <source>
        <strain evidence="7 8">KCTC52004</strain>
    </source>
</reference>